<reference evidence="3" key="1">
    <citation type="journal article" date="2023" name="Mol. Biol. Evol.">
        <title>Third-Generation Sequencing Reveals the Adaptive Role of the Epigenome in Three Deep-Sea Polychaetes.</title>
        <authorList>
            <person name="Perez M."/>
            <person name="Aroh O."/>
            <person name="Sun Y."/>
            <person name="Lan Y."/>
            <person name="Juniper S.K."/>
            <person name="Young C.R."/>
            <person name="Angers B."/>
            <person name="Qian P.Y."/>
        </authorList>
    </citation>
    <scope>NUCLEOTIDE SEQUENCE</scope>
    <source>
        <strain evidence="3">P08H-3</strain>
    </source>
</reference>
<evidence type="ECO:0000256" key="2">
    <source>
        <dbReference type="SAM" id="MobiDB-lite"/>
    </source>
</evidence>
<comment type="caution">
    <text evidence="3">The sequence shown here is derived from an EMBL/GenBank/DDBJ whole genome shotgun (WGS) entry which is preliminary data.</text>
</comment>
<keyword evidence="4" id="KW-1185">Reference proteome</keyword>
<organism evidence="3 4">
    <name type="scientific">Paralvinella palmiformis</name>
    <dbReference type="NCBI Taxonomy" id="53620"/>
    <lineage>
        <taxon>Eukaryota</taxon>
        <taxon>Metazoa</taxon>
        <taxon>Spiralia</taxon>
        <taxon>Lophotrochozoa</taxon>
        <taxon>Annelida</taxon>
        <taxon>Polychaeta</taxon>
        <taxon>Sedentaria</taxon>
        <taxon>Canalipalpata</taxon>
        <taxon>Terebellida</taxon>
        <taxon>Terebelliformia</taxon>
        <taxon>Alvinellidae</taxon>
        <taxon>Paralvinella</taxon>
    </lineage>
</organism>
<evidence type="ECO:0000313" key="4">
    <source>
        <dbReference type="Proteomes" id="UP001208570"/>
    </source>
</evidence>
<feature type="coiled-coil region" evidence="1">
    <location>
        <begin position="949"/>
        <end position="976"/>
    </location>
</feature>
<feature type="region of interest" description="Disordered" evidence="2">
    <location>
        <begin position="1069"/>
        <end position="1093"/>
    </location>
</feature>
<feature type="compositionally biased region" description="Polar residues" evidence="2">
    <location>
        <begin position="568"/>
        <end position="595"/>
    </location>
</feature>
<dbReference type="AlphaFoldDB" id="A0AAD9JC24"/>
<protein>
    <submittedName>
        <fullName evidence="3">Uncharacterized protein</fullName>
    </submittedName>
</protein>
<gene>
    <name evidence="3" type="ORF">LSH36_435g01041</name>
</gene>
<proteinExistence type="predicted"/>
<dbReference type="Proteomes" id="UP001208570">
    <property type="component" value="Unassembled WGS sequence"/>
</dbReference>
<accession>A0AAD9JC24</accession>
<feature type="compositionally biased region" description="Pro residues" evidence="2">
    <location>
        <begin position="1080"/>
        <end position="1089"/>
    </location>
</feature>
<dbReference type="EMBL" id="JAODUP010000435">
    <property type="protein sequence ID" value="KAK2149826.1"/>
    <property type="molecule type" value="Genomic_DNA"/>
</dbReference>
<feature type="region of interest" description="Disordered" evidence="2">
    <location>
        <begin position="329"/>
        <end position="352"/>
    </location>
</feature>
<sequence>MPGDTEIELPSGVSHQPPDGRTIHGVPALRPCHFSPPPPPNSPPPPESPIYNPSYPGLLQRSKVGLVVADTSTQVHVTLRDSLSSEVSCDSYTSDSLPSSPRIQVTGEEERHITLERQKSDVAVFVKQMTELTEGVRQDDVIVVANDETEAVDTTVDVVQHNVLEQKESLKNRTEDQIVTEIIADNQYGEDPSSLDQVVGIQESSNIVPMSPHQEWCQGLLANDVMAADHGMSDEGIEQGTFEAVFPAETQIVTGTTSSAFVNGDAEEAASTEAIINPPDISLSSDTEYKAVYVGSTARKSNIESDIPIPPEKVPEESAVTILERTLNIPDRDGTPVMRSHSESSPEGSLSNFNIDEVLSESDTGDDILPDSSQPVQLVKKKILPEFTLNLEDEDDNDEEDDNRIDNSYEYTEVITGEITTVIKLEDYQAGLSSGGMMNQDLPSLSLAANENDQGVSRTETNLAPCESMLADRVTKIAVNSEQFGEGAWTGSSFSESESRTQIADVGLSDEINFDATDVTYVSPMTVHSDFQGEFSNWSPLESNMNLADSRECQPLAGHLDYCNQEQPSYSSDVQNEAGNPTECSENTVENNESMSPPGRMSLLSIVSEVKSKSDVKQHITPLEFVQDSEVADKVSHDAVDATSVQSTTPVFKSLRDAYKNKSEQEGQVLIIPKPEPFVLPPEASISKASTHGITSTTTAVVQDSKIPSGEGKLKQGDFNVQPLVYKKESLAVSRRAPRISALDLDEKKSSGEESSQRFWGPRPWSARENSDDVPSVDVKEVLMRSREAITRSRDLPLTSEIIEIVEKSTPQLPSNESVVGMYSPGKSTAQSGSPKDKCSDISFSPHSEEEESQAMMEEKSITMLAYPVERKSFPRQSSEPIRVIDGKQYNSSTTLDDTDVSYNTHKGGQESRLYNSTLGISELSSEEGAIVEPKPVSLVRPLSVEGLGESKEKAKKSLQQQYADLQQQFTKWQKQLMDNQRLLPTNQRNEQGGVSSLSNLTTEQQIARLKAEQNYMRLSTPRPFTHRTTDPQGFKPRPIIKKTADFEKQFVLPTAHTNYLDSTDTTFRTSTDDASLTPSIPPPPPICNPPKVETPVVTRATVLRLASLGQRG</sequence>
<evidence type="ECO:0000256" key="1">
    <source>
        <dbReference type="SAM" id="Coils"/>
    </source>
</evidence>
<keyword evidence="1" id="KW-0175">Coiled coil</keyword>
<name>A0AAD9JC24_9ANNE</name>
<evidence type="ECO:0000313" key="3">
    <source>
        <dbReference type="EMBL" id="KAK2149826.1"/>
    </source>
</evidence>
<feature type="region of interest" description="Disordered" evidence="2">
    <location>
        <begin position="568"/>
        <end position="598"/>
    </location>
</feature>
<feature type="region of interest" description="Disordered" evidence="2">
    <location>
        <begin position="744"/>
        <end position="772"/>
    </location>
</feature>
<feature type="compositionally biased region" description="Basic and acidic residues" evidence="2">
    <location>
        <begin position="330"/>
        <end position="344"/>
    </location>
</feature>
<feature type="region of interest" description="Disordered" evidence="2">
    <location>
        <begin position="1"/>
        <end position="56"/>
    </location>
</feature>
<feature type="region of interest" description="Disordered" evidence="2">
    <location>
        <begin position="824"/>
        <end position="854"/>
    </location>
</feature>
<feature type="compositionally biased region" description="Basic and acidic residues" evidence="2">
    <location>
        <begin position="745"/>
        <end position="756"/>
    </location>
</feature>
<feature type="compositionally biased region" description="Pro residues" evidence="2">
    <location>
        <begin position="34"/>
        <end position="48"/>
    </location>
</feature>